<dbReference type="InterPro" id="IPR019734">
    <property type="entry name" value="TPR_rpt"/>
</dbReference>
<feature type="repeat" description="TPR" evidence="1">
    <location>
        <begin position="56"/>
        <end position="89"/>
    </location>
</feature>
<reference evidence="3 4" key="2">
    <citation type="journal article" date="2010" name="BMC Genomics">
        <title>The genome of Geobacter bemidjiensis, exemplar for the subsurface clade of Geobacter species that predominate in Fe(III)-reducing subsurface environments.</title>
        <authorList>
            <person name="Aklujkar M."/>
            <person name="Young N.D."/>
            <person name="Holmes D."/>
            <person name="Chavan M."/>
            <person name="Risso C."/>
            <person name="Kiss H.E."/>
            <person name="Han C.S."/>
            <person name="Land M.L."/>
            <person name="Lovley D.R."/>
        </authorList>
    </citation>
    <scope>NUCLEOTIDE SEQUENCE [LARGE SCALE GENOMIC DNA]</scope>
    <source>
        <strain evidence="4">ATCC BAA-1014 / DSM 16622 / JCM 12645 / Bem</strain>
    </source>
</reference>
<sequence length="272" mass="31581">MKKMFALVVCLAVIFPNIVMAASIEKAEMYRQNGLTAEAKRELIDIIYTKEDRAKPEAYYLLGTIAFGERNISSALDLWKKLIEKYPKSSQAALVKDRVKQLAEITGEVTKVTIENAVAQSYLRHADFWSERKKEIFVIDSSWIPQVEAAIKWYDKVILEFPKSEAAKIAYEGKLKTIIGWEETGRYGEQHGLKGNFYKYMPMMLSTFAAFESDHPDASTLQSFRYQIAQAYWSNRDWEKTREWLKLMMEKSGPNDSFYKDLASRRLEKVEY</sequence>
<dbReference type="HOGENOM" id="CLU_1022167_0_0_7"/>
<name>B5E8B0_CITBB</name>
<dbReference type="PROSITE" id="PS50005">
    <property type="entry name" value="TPR"/>
    <property type="match status" value="1"/>
</dbReference>
<dbReference type="SUPFAM" id="SSF48452">
    <property type="entry name" value="TPR-like"/>
    <property type="match status" value="1"/>
</dbReference>
<organism evidence="3 4">
    <name type="scientific">Citrifermentans bemidjiense (strain ATCC BAA-1014 / DSM 16622 / JCM 12645 / Bem)</name>
    <name type="common">Geobacter bemidjiensis</name>
    <dbReference type="NCBI Taxonomy" id="404380"/>
    <lineage>
        <taxon>Bacteria</taxon>
        <taxon>Pseudomonadati</taxon>
        <taxon>Thermodesulfobacteriota</taxon>
        <taxon>Desulfuromonadia</taxon>
        <taxon>Geobacterales</taxon>
        <taxon>Geobacteraceae</taxon>
        <taxon>Citrifermentans</taxon>
    </lineage>
</organism>
<dbReference type="AlphaFoldDB" id="B5E8B0"/>
<dbReference type="InterPro" id="IPR011990">
    <property type="entry name" value="TPR-like_helical_dom_sf"/>
</dbReference>
<evidence type="ECO:0000256" key="2">
    <source>
        <dbReference type="SAM" id="SignalP"/>
    </source>
</evidence>
<dbReference type="OrthoDB" id="6382143at2"/>
<protein>
    <submittedName>
        <fullName evidence="3">Uncharacterized protein</fullName>
    </submittedName>
</protein>
<keyword evidence="2" id="KW-0732">Signal</keyword>
<feature type="chain" id="PRO_5005337617" evidence="2">
    <location>
        <begin position="22"/>
        <end position="272"/>
    </location>
</feature>
<dbReference type="KEGG" id="gbm:Gbem_0062"/>
<feature type="signal peptide" evidence="2">
    <location>
        <begin position="1"/>
        <end position="21"/>
    </location>
</feature>
<dbReference type="Gene3D" id="1.25.40.10">
    <property type="entry name" value="Tetratricopeptide repeat domain"/>
    <property type="match status" value="1"/>
</dbReference>
<dbReference type="STRING" id="404380.Gbem_0062"/>
<gene>
    <name evidence="3" type="ordered locus">Gbem_0062</name>
</gene>
<evidence type="ECO:0000313" key="4">
    <source>
        <dbReference type="Proteomes" id="UP000008825"/>
    </source>
</evidence>
<dbReference type="Pfam" id="PF13174">
    <property type="entry name" value="TPR_6"/>
    <property type="match status" value="1"/>
</dbReference>
<reference evidence="3 4" key="1">
    <citation type="submission" date="2008-07" db="EMBL/GenBank/DDBJ databases">
        <title>Complete sequence of Geobacter bemidjiensis BEM.</title>
        <authorList>
            <consortium name="US DOE Joint Genome Institute"/>
            <person name="Lucas S."/>
            <person name="Copeland A."/>
            <person name="Lapidus A."/>
            <person name="Glavina del Rio T."/>
            <person name="Dalin E."/>
            <person name="Tice H."/>
            <person name="Bruce D."/>
            <person name="Goodwin L."/>
            <person name="Pitluck S."/>
            <person name="Kiss H."/>
            <person name="Brettin T."/>
            <person name="Detter J.C."/>
            <person name="Han C."/>
            <person name="Kuske C.R."/>
            <person name="Schmutz J."/>
            <person name="Larimer F."/>
            <person name="Land M."/>
            <person name="Hauser L."/>
            <person name="Kyrpides N."/>
            <person name="Lykidis A."/>
            <person name="Lovley D."/>
            <person name="Richardson P."/>
        </authorList>
    </citation>
    <scope>NUCLEOTIDE SEQUENCE [LARGE SCALE GENOMIC DNA]</scope>
    <source>
        <strain evidence="4">ATCC BAA-1014 / DSM 16622 / JCM 12645 / Bem</strain>
    </source>
</reference>
<dbReference type="Proteomes" id="UP000008825">
    <property type="component" value="Chromosome"/>
</dbReference>
<keyword evidence="4" id="KW-1185">Reference proteome</keyword>
<evidence type="ECO:0000256" key="1">
    <source>
        <dbReference type="PROSITE-ProRule" id="PRU00339"/>
    </source>
</evidence>
<accession>B5E8B0</accession>
<proteinExistence type="predicted"/>
<keyword evidence="1" id="KW-0802">TPR repeat</keyword>
<dbReference type="EMBL" id="CP001124">
    <property type="protein sequence ID" value="ACH37093.1"/>
    <property type="molecule type" value="Genomic_DNA"/>
</dbReference>
<dbReference type="RefSeq" id="WP_012528503.1">
    <property type="nucleotide sequence ID" value="NC_011146.1"/>
</dbReference>
<evidence type="ECO:0000313" key="3">
    <source>
        <dbReference type="EMBL" id="ACH37093.1"/>
    </source>
</evidence>